<dbReference type="Pfam" id="PF00392">
    <property type="entry name" value="GntR"/>
    <property type="match status" value="1"/>
</dbReference>
<dbReference type="PROSITE" id="PS50949">
    <property type="entry name" value="HTH_GNTR"/>
    <property type="match status" value="1"/>
</dbReference>
<sequence length="214" mass="25515">MINSSSQKEKVYLFLTEQLRNGELQKKDKLSEQYFAEKLNISRTPVREALFQLAADGILEHTPRKGFKIKEITEKNREDIYELIGTLDGKSAFLAGPHLTESDFKHMQFLIETMNSAIKNELYTKYNELQREFHNVYQSKCQNDLIFENLEKYNRFFIDENYNINSSQIQEILYKTNSEHQKILDYFIAGDFITLREFIEKIHWRIEGAKYDTW</sequence>
<protein>
    <submittedName>
        <fullName evidence="5">GntR family transcriptional regulator</fullName>
    </submittedName>
</protein>
<dbReference type="CDD" id="cd07377">
    <property type="entry name" value="WHTH_GntR"/>
    <property type="match status" value="1"/>
</dbReference>
<dbReference type="PRINTS" id="PR00035">
    <property type="entry name" value="HTHGNTR"/>
</dbReference>
<dbReference type="InterPro" id="IPR036390">
    <property type="entry name" value="WH_DNA-bd_sf"/>
</dbReference>
<comment type="caution">
    <text evidence="5">The sequence shown here is derived from an EMBL/GenBank/DDBJ whole genome shotgun (WGS) entry which is preliminary data.</text>
</comment>
<dbReference type="EMBL" id="JAFLVX010000009">
    <property type="protein sequence ID" value="MBO0476051.1"/>
    <property type="molecule type" value="Genomic_DNA"/>
</dbReference>
<dbReference type="InterPro" id="IPR008920">
    <property type="entry name" value="TF_FadR/GntR_C"/>
</dbReference>
<evidence type="ECO:0000256" key="1">
    <source>
        <dbReference type="ARBA" id="ARBA00023015"/>
    </source>
</evidence>
<dbReference type="PANTHER" id="PTHR43537:SF24">
    <property type="entry name" value="GLUCONATE OPERON TRANSCRIPTIONAL REPRESSOR"/>
    <property type="match status" value="1"/>
</dbReference>
<accession>A0ABS3HR02</accession>
<dbReference type="InterPro" id="IPR000524">
    <property type="entry name" value="Tscrpt_reg_HTH_GntR"/>
</dbReference>
<dbReference type="PANTHER" id="PTHR43537">
    <property type="entry name" value="TRANSCRIPTIONAL REGULATOR, GNTR FAMILY"/>
    <property type="match status" value="1"/>
</dbReference>
<evidence type="ECO:0000259" key="4">
    <source>
        <dbReference type="PROSITE" id="PS50949"/>
    </source>
</evidence>
<dbReference type="SMART" id="SM00345">
    <property type="entry name" value="HTH_GNTR"/>
    <property type="match status" value="1"/>
</dbReference>
<keyword evidence="6" id="KW-1185">Reference proteome</keyword>
<feature type="domain" description="HTH gntR-type" evidence="4">
    <location>
        <begin position="5"/>
        <end position="72"/>
    </location>
</feature>
<organism evidence="5 6">
    <name type="scientific">Candidatus Vagococcus giribetii</name>
    <dbReference type="NCBI Taxonomy" id="2230876"/>
    <lineage>
        <taxon>Bacteria</taxon>
        <taxon>Bacillati</taxon>
        <taxon>Bacillota</taxon>
        <taxon>Bacilli</taxon>
        <taxon>Lactobacillales</taxon>
        <taxon>Enterococcaceae</taxon>
        <taxon>Vagococcus</taxon>
    </lineage>
</organism>
<evidence type="ECO:0000313" key="5">
    <source>
        <dbReference type="EMBL" id="MBO0476051.1"/>
    </source>
</evidence>
<dbReference type="Gene3D" id="1.20.120.530">
    <property type="entry name" value="GntR ligand-binding domain-like"/>
    <property type="match status" value="1"/>
</dbReference>
<dbReference type="InterPro" id="IPR036388">
    <property type="entry name" value="WH-like_DNA-bd_sf"/>
</dbReference>
<dbReference type="Pfam" id="PF07729">
    <property type="entry name" value="FCD"/>
    <property type="match status" value="1"/>
</dbReference>
<reference evidence="5 6" key="1">
    <citation type="submission" date="2021-03" db="EMBL/GenBank/DDBJ databases">
        <title>Enterococcal diversity collection.</title>
        <authorList>
            <person name="Gilmore M.S."/>
            <person name="Schwartzman J."/>
            <person name="Van Tyne D."/>
            <person name="Martin M."/>
            <person name="Earl A.M."/>
            <person name="Manson A.L."/>
            <person name="Straub T."/>
            <person name="Salamzade R."/>
            <person name="Saavedra J."/>
            <person name="Lebreton F."/>
            <person name="Prichula J."/>
            <person name="Schaufler K."/>
            <person name="Gaca A."/>
            <person name="Sgardioli B."/>
            <person name="Wagenaar J."/>
            <person name="Strong T."/>
        </authorList>
    </citation>
    <scope>NUCLEOTIDE SEQUENCE [LARGE SCALE GENOMIC DNA]</scope>
    <source>
        <strain evidence="5 6">DIV0080</strain>
    </source>
</reference>
<dbReference type="SUPFAM" id="SSF48008">
    <property type="entry name" value="GntR ligand-binding domain-like"/>
    <property type="match status" value="1"/>
</dbReference>
<evidence type="ECO:0000313" key="6">
    <source>
        <dbReference type="Proteomes" id="UP000664857"/>
    </source>
</evidence>
<keyword evidence="2" id="KW-0238">DNA-binding</keyword>
<proteinExistence type="predicted"/>
<dbReference type="SUPFAM" id="SSF46785">
    <property type="entry name" value="Winged helix' DNA-binding domain"/>
    <property type="match status" value="1"/>
</dbReference>
<dbReference type="Proteomes" id="UP000664857">
    <property type="component" value="Unassembled WGS sequence"/>
</dbReference>
<evidence type="ECO:0000256" key="3">
    <source>
        <dbReference type="ARBA" id="ARBA00023163"/>
    </source>
</evidence>
<dbReference type="Gene3D" id="1.10.10.10">
    <property type="entry name" value="Winged helix-like DNA-binding domain superfamily/Winged helix DNA-binding domain"/>
    <property type="match status" value="1"/>
</dbReference>
<dbReference type="InterPro" id="IPR011711">
    <property type="entry name" value="GntR_C"/>
</dbReference>
<keyword evidence="1" id="KW-0805">Transcription regulation</keyword>
<gene>
    <name evidence="5" type="ORF">DOK76_03145</name>
</gene>
<dbReference type="RefSeq" id="WP_206964920.1">
    <property type="nucleotide sequence ID" value="NZ_JAFLVX010000009.1"/>
</dbReference>
<evidence type="ECO:0000256" key="2">
    <source>
        <dbReference type="ARBA" id="ARBA00023125"/>
    </source>
</evidence>
<name>A0ABS3HR02_9ENTE</name>
<keyword evidence="3" id="KW-0804">Transcription</keyword>